<proteinExistence type="predicted"/>
<sequence>MAHIKGEKICVDYPIFNAPHRSLKKNLLRVATGGRISRETGKGVTVRALDGIDLDIREGDRVGLTGHNGSGKSTLLRVLAGVYEPTEGFLDVQGRVASLLDISIGMDFEASGLENIFLRGLLLGLSKTEIEKKLEEITSFSELGEYIEMPVRTYSSGMVMRLAFSIATSIEADILLMDEWLSVGDADFVKKAEDRMRSLVYRTPILVMASHSKEILQDVCTRVIRLEGGKIDCSSQN</sequence>
<dbReference type="EMBL" id="CP007243">
    <property type="protein sequence ID" value="AIA30798.1"/>
    <property type="molecule type" value="Genomic_DNA"/>
</dbReference>
<keyword evidence="5" id="KW-1185">Reference proteome</keyword>
<dbReference type="RefSeq" id="WP_038505710.1">
    <property type="nucleotide sequence ID" value="NZ_CP007243.1"/>
</dbReference>
<dbReference type="InterPro" id="IPR027417">
    <property type="entry name" value="P-loop_NTPase"/>
</dbReference>
<dbReference type="GO" id="GO:0140359">
    <property type="term" value="F:ABC-type transporter activity"/>
    <property type="evidence" value="ECO:0007669"/>
    <property type="project" value="InterPro"/>
</dbReference>
<reference evidence="4 5" key="2">
    <citation type="journal article" date="2015" name="Biomed. Res. Int.">
        <title>Effects of Arsenite Resistance on the Growth and Functional Gene Expression of Leptospirillum ferriphilum and Acidithiobacillus thiooxidans in Pure Culture and Coculture.</title>
        <authorList>
            <person name="Jiang H."/>
            <person name="Liang Y."/>
            <person name="Yin H."/>
            <person name="Xiao Y."/>
            <person name="Guo X."/>
            <person name="Xu Y."/>
            <person name="Hu Q."/>
            <person name="Liu H."/>
            <person name="Liu X."/>
        </authorList>
    </citation>
    <scope>NUCLEOTIDE SEQUENCE [LARGE SCALE GENOMIC DNA]</scope>
    <source>
        <strain evidence="4 5">YSK</strain>
    </source>
</reference>
<gene>
    <name evidence="4" type="ORF">Y981_08715</name>
</gene>
<dbReference type="Pfam" id="PF00005">
    <property type="entry name" value="ABC_tran"/>
    <property type="match status" value="1"/>
</dbReference>
<reference evidence="5" key="1">
    <citation type="submission" date="2014-02" db="EMBL/GenBank/DDBJ databases">
        <title>Complete genome sequence and comparative genomic analysis of the nitrogen-fixing bacterium Leptospirillum ferriphilum YSK.</title>
        <authorList>
            <person name="Guo X."/>
            <person name="Yin H."/>
            <person name="Liang Y."/>
            <person name="Hu Q."/>
            <person name="Ma L."/>
            <person name="Xiao Y."/>
            <person name="Zhang X."/>
            <person name="Qiu G."/>
            <person name="Liu X."/>
        </authorList>
    </citation>
    <scope>NUCLEOTIDE SEQUENCE [LARGE SCALE GENOMIC DNA]</scope>
    <source>
        <strain evidence="5">YSK</strain>
    </source>
</reference>
<feature type="domain" description="ABC transporter" evidence="3">
    <location>
        <begin position="28"/>
        <end position="237"/>
    </location>
</feature>
<dbReference type="Gene3D" id="3.40.50.300">
    <property type="entry name" value="P-loop containing nucleotide triphosphate hydrolases"/>
    <property type="match status" value="1"/>
</dbReference>
<dbReference type="KEGG" id="lfp:Y981_08715"/>
<dbReference type="PANTHER" id="PTHR46743:SF3">
    <property type="entry name" value="ABC-TYPE POLYSACCHARIDE_POLYOL PHOSPHATE TRANSPORT SYSTEM, ATPASE COMPONENT"/>
    <property type="match status" value="1"/>
</dbReference>
<dbReference type="GO" id="GO:0016020">
    <property type="term" value="C:membrane"/>
    <property type="evidence" value="ECO:0007669"/>
    <property type="project" value="InterPro"/>
</dbReference>
<evidence type="ECO:0000256" key="2">
    <source>
        <dbReference type="ARBA" id="ARBA00022840"/>
    </source>
</evidence>
<evidence type="ECO:0000313" key="4">
    <source>
        <dbReference type="EMBL" id="AIA30798.1"/>
    </source>
</evidence>
<dbReference type="Proteomes" id="UP000027059">
    <property type="component" value="Chromosome"/>
</dbReference>
<dbReference type="SMART" id="SM00382">
    <property type="entry name" value="AAA"/>
    <property type="match status" value="1"/>
</dbReference>
<dbReference type="AlphaFoldDB" id="A0A059XVD4"/>
<organism evidence="4 5">
    <name type="scientific">Leptospirillum ferriphilum YSK</name>
    <dbReference type="NCBI Taxonomy" id="1441628"/>
    <lineage>
        <taxon>Bacteria</taxon>
        <taxon>Pseudomonadati</taxon>
        <taxon>Nitrospirota</taxon>
        <taxon>Nitrospiria</taxon>
        <taxon>Nitrospirales</taxon>
        <taxon>Nitrospiraceae</taxon>
        <taxon>Leptospirillum</taxon>
    </lineage>
</organism>
<name>A0A059XVD4_9BACT</name>
<dbReference type="GO" id="GO:0016887">
    <property type="term" value="F:ATP hydrolysis activity"/>
    <property type="evidence" value="ECO:0007669"/>
    <property type="project" value="InterPro"/>
</dbReference>
<dbReference type="InterPro" id="IPR003593">
    <property type="entry name" value="AAA+_ATPase"/>
</dbReference>
<evidence type="ECO:0000256" key="1">
    <source>
        <dbReference type="ARBA" id="ARBA00022741"/>
    </source>
</evidence>
<evidence type="ECO:0000313" key="5">
    <source>
        <dbReference type="Proteomes" id="UP000027059"/>
    </source>
</evidence>
<keyword evidence="2 4" id="KW-0067">ATP-binding</keyword>
<protein>
    <submittedName>
        <fullName evidence="4">Sugar ABC transporter ATP-binding protein</fullName>
    </submittedName>
</protein>
<dbReference type="SUPFAM" id="SSF52540">
    <property type="entry name" value="P-loop containing nucleoside triphosphate hydrolases"/>
    <property type="match status" value="1"/>
</dbReference>
<dbReference type="InterPro" id="IPR050683">
    <property type="entry name" value="Bact_Polysacc_Export_ATP-bd"/>
</dbReference>
<dbReference type="InterPro" id="IPR015860">
    <property type="entry name" value="ABC_transpr_TagH-like"/>
</dbReference>
<dbReference type="PROSITE" id="PS50893">
    <property type="entry name" value="ABC_TRANSPORTER_2"/>
    <property type="match status" value="1"/>
</dbReference>
<dbReference type="CDD" id="cd03220">
    <property type="entry name" value="ABC_KpsT_Wzt"/>
    <property type="match status" value="1"/>
</dbReference>
<dbReference type="OrthoDB" id="9778870at2"/>
<evidence type="ECO:0000259" key="3">
    <source>
        <dbReference type="PROSITE" id="PS50893"/>
    </source>
</evidence>
<dbReference type="HOGENOM" id="CLU_000604_1_2_0"/>
<accession>A0A059XVD4</accession>
<dbReference type="PANTHER" id="PTHR46743">
    <property type="entry name" value="TEICHOIC ACIDS EXPORT ATP-BINDING PROTEIN TAGH"/>
    <property type="match status" value="1"/>
</dbReference>
<dbReference type="GO" id="GO:0005524">
    <property type="term" value="F:ATP binding"/>
    <property type="evidence" value="ECO:0007669"/>
    <property type="project" value="UniProtKB-KW"/>
</dbReference>
<keyword evidence="1" id="KW-0547">Nucleotide-binding</keyword>
<dbReference type="InterPro" id="IPR003439">
    <property type="entry name" value="ABC_transporter-like_ATP-bd"/>
</dbReference>